<dbReference type="Proteomes" id="UP000664203">
    <property type="component" value="Unassembled WGS sequence"/>
</dbReference>
<reference evidence="8" key="1">
    <citation type="submission" date="2021-03" db="EMBL/GenBank/DDBJ databases">
        <authorList>
            <person name="Tagirdzhanova G."/>
        </authorList>
    </citation>
    <scope>NUCLEOTIDE SEQUENCE</scope>
</reference>
<proteinExistence type="predicted"/>
<evidence type="ECO:0000256" key="3">
    <source>
        <dbReference type="ARBA" id="ARBA00022692"/>
    </source>
</evidence>
<evidence type="ECO:0000259" key="7">
    <source>
        <dbReference type="PROSITE" id="PS50850"/>
    </source>
</evidence>
<evidence type="ECO:0000256" key="5">
    <source>
        <dbReference type="ARBA" id="ARBA00023136"/>
    </source>
</evidence>
<evidence type="ECO:0000256" key="2">
    <source>
        <dbReference type="ARBA" id="ARBA00022448"/>
    </source>
</evidence>
<feature type="transmembrane region" description="Helical" evidence="6">
    <location>
        <begin position="205"/>
        <end position="227"/>
    </location>
</feature>
<dbReference type="AlphaFoldDB" id="A0A8H3PHA9"/>
<keyword evidence="2" id="KW-0813">Transport</keyword>
<dbReference type="OrthoDB" id="3936150at2759"/>
<feature type="transmembrane region" description="Helical" evidence="6">
    <location>
        <begin position="172"/>
        <end position="193"/>
    </location>
</feature>
<dbReference type="GO" id="GO:0005886">
    <property type="term" value="C:plasma membrane"/>
    <property type="evidence" value="ECO:0007669"/>
    <property type="project" value="TreeGrafter"/>
</dbReference>
<feature type="transmembrane region" description="Helical" evidence="6">
    <location>
        <begin position="483"/>
        <end position="503"/>
    </location>
</feature>
<name>A0A8H3PHA9_9LECA</name>
<feature type="transmembrane region" description="Helical" evidence="6">
    <location>
        <begin position="233"/>
        <end position="251"/>
    </location>
</feature>
<keyword evidence="5 6" id="KW-0472">Membrane</keyword>
<evidence type="ECO:0000313" key="9">
    <source>
        <dbReference type="Proteomes" id="UP000664203"/>
    </source>
</evidence>
<comment type="caution">
    <text evidence="8">The sequence shown here is derived from an EMBL/GenBank/DDBJ whole genome shotgun (WGS) entry which is preliminary data.</text>
</comment>
<dbReference type="EMBL" id="CAJPDR010000644">
    <property type="protein sequence ID" value="CAF9941266.1"/>
    <property type="molecule type" value="Genomic_DNA"/>
</dbReference>
<evidence type="ECO:0000256" key="4">
    <source>
        <dbReference type="ARBA" id="ARBA00022989"/>
    </source>
</evidence>
<evidence type="ECO:0000256" key="1">
    <source>
        <dbReference type="ARBA" id="ARBA00004141"/>
    </source>
</evidence>
<protein>
    <recommendedName>
        <fullName evidence="7">Major facilitator superfamily (MFS) profile domain-containing protein</fullName>
    </recommendedName>
</protein>
<feature type="transmembrane region" description="Helical" evidence="6">
    <location>
        <begin position="409"/>
        <end position="425"/>
    </location>
</feature>
<keyword evidence="4 6" id="KW-1133">Transmembrane helix</keyword>
<dbReference type="GO" id="GO:0015203">
    <property type="term" value="F:polyamine transmembrane transporter activity"/>
    <property type="evidence" value="ECO:0007669"/>
    <property type="project" value="TreeGrafter"/>
</dbReference>
<feature type="transmembrane region" description="Helical" evidence="6">
    <location>
        <begin position="111"/>
        <end position="131"/>
    </location>
</feature>
<feature type="transmembrane region" description="Helical" evidence="6">
    <location>
        <begin position="350"/>
        <end position="373"/>
    </location>
</feature>
<dbReference type="InterPro" id="IPR011701">
    <property type="entry name" value="MFS"/>
</dbReference>
<feature type="transmembrane region" description="Helical" evidence="6">
    <location>
        <begin position="75"/>
        <end position="99"/>
    </location>
</feature>
<sequence>MSKDDASEVFAAAHTGDTISPEVKGHPSAASQAINLASAAGPVNSELLQRKGFLDRVTVIKHVNTPLEYGTFTKWMITLIVAGAAAIDPISSTIFYPALPELATDFDVSPTIANLSVALAFLPTAICPLWWSFLSESRGRRMAYLISLALCLVFNTLSAKSSSIGVLIAMRLLSSGTGCSVTAVGAGTVADIWEPSMRGKAMGIFYLGPLLGPAIGPVIGGALTQAWGWRATQWFLAILCGACLLVILFCLPETLGSSRERISGEQEILPCSDDLEQNEPRIVHRQSLRSRFQSGGRIIVANIIDPLRILGYLRFPAILLPVYLASVSLGMLVVWSVSIQAAFSRPPYDYSALIIGLLFVPFSMGLILASVLGGRWSDYIMLRAARRAGRLDEKGKLVARPGDRVRENAWLSIVLFSGGLLWYGWTVKYGVLWIVPGLTTTMLTELVPSKSASAVAVNALGRNLFSCIGGVVAQPLIGAVGQGWLFTGLSVIIVAGSGVVWAMRRFSEKWRIELANKLAD</sequence>
<comment type="subcellular location">
    <subcellularLocation>
        <location evidence="1">Membrane</location>
        <topology evidence="1">Multi-pass membrane protein</topology>
    </subcellularLocation>
</comment>
<feature type="transmembrane region" description="Helical" evidence="6">
    <location>
        <begin position="143"/>
        <end position="160"/>
    </location>
</feature>
<evidence type="ECO:0000313" key="8">
    <source>
        <dbReference type="EMBL" id="CAF9941266.1"/>
    </source>
</evidence>
<dbReference type="InterPro" id="IPR036259">
    <property type="entry name" value="MFS_trans_sf"/>
</dbReference>
<feature type="domain" description="Major facilitator superfamily (MFS) profile" evidence="7">
    <location>
        <begin position="77"/>
        <end position="508"/>
    </location>
</feature>
<gene>
    <name evidence="8" type="ORF">ALECFALPRED_009047</name>
</gene>
<organism evidence="8 9">
    <name type="scientific">Alectoria fallacina</name>
    <dbReference type="NCBI Taxonomy" id="1903189"/>
    <lineage>
        <taxon>Eukaryota</taxon>
        <taxon>Fungi</taxon>
        <taxon>Dikarya</taxon>
        <taxon>Ascomycota</taxon>
        <taxon>Pezizomycotina</taxon>
        <taxon>Lecanoromycetes</taxon>
        <taxon>OSLEUM clade</taxon>
        <taxon>Lecanoromycetidae</taxon>
        <taxon>Lecanorales</taxon>
        <taxon>Lecanorineae</taxon>
        <taxon>Parmeliaceae</taxon>
        <taxon>Alectoria</taxon>
    </lineage>
</organism>
<evidence type="ECO:0000256" key="6">
    <source>
        <dbReference type="SAM" id="Phobius"/>
    </source>
</evidence>
<dbReference type="PANTHER" id="PTHR23502:SF5">
    <property type="entry name" value="QUINIDINE RESISTANCE PROTEIN 3"/>
    <property type="match status" value="1"/>
</dbReference>
<dbReference type="GO" id="GO:0010509">
    <property type="term" value="P:intracellular polyamine homeostasis"/>
    <property type="evidence" value="ECO:0007669"/>
    <property type="project" value="TreeGrafter"/>
</dbReference>
<dbReference type="Gene3D" id="1.20.1250.20">
    <property type="entry name" value="MFS general substrate transporter like domains"/>
    <property type="match status" value="1"/>
</dbReference>
<accession>A0A8H3PHA9</accession>
<dbReference type="InterPro" id="IPR020846">
    <property type="entry name" value="MFS_dom"/>
</dbReference>
<dbReference type="FunFam" id="1.20.1250.20:FF:000172">
    <property type="entry name" value="MFS multidrug resistance transporter"/>
    <property type="match status" value="1"/>
</dbReference>
<dbReference type="PROSITE" id="PS50850">
    <property type="entry name" value="MFS"/>
    <property type="match status" value="1"/>
</dbReference>
<keyword evidence="9" id="KW-1185">Reference proteome</keyword>
<dbReference type="SUPFAM" id="SSF103473">
    <property type="entry name" value="MFS general substrate transporter"/>
    <property type="match status" value="1"/>
</dbReference>
<dbReference type="PANTHER" id="PTHR23502">
    <property type="entry name" value="MAJOR FACILITATOR SUPERFAMILY"/>
    <property type="match status" value="1"/>
</dbReference>
<feature type="transmembrane region" description="Helical" evidence="6">
    <location>
        <begin position="317"/>
        <end position="338"/>
    </location>
</feature>
<keyword evidence="3 6" id="KW-0812">Transmembrane</keyword>
<dbReference type="Pfam" id="PF07690">
    <property type="entry name" value="MFS_1"/>
    <property type="match status" value="1"/>
</dbReference>